<reference evidence="2 3" key="1">
    <citation type="journal article" date="2016" name="Nat. Commun.">
        <title>Thousands of microbial genomes shed light on interconnected biogeochemical processes in an aquifer system.</title>
        <authorList>
            <person name="Anantharaman K."/>
            <person name="Brown C.T."/>
            <person name="Hug L.A."/>
            <person name="Sharon I."/>
            <person name="Castelle C.J."/>
            <person name="Probst A.J."/>
            <person name="Thomas B.C."/>
            <person name="Singh A."/>
            <person name="Wilkins M.J."/>
            <person name="Karaoz U."/>
            <person name="Brodie E.L."/>
            <person name="Williams K.H."/>
            <person name="Hubbard S.S."/>
            <person name="Banfield J.F."/>
        </authorList>
    </citation>
    <scope>NUCLEOTIDE SEQUENCE [LARGE SCALE GENOMIC DNA]</scope>
</reference>
<accession>A0A1G2S4E7</accession>
<comment type="caution">
    <text evidence="2">The sequence shown here is derived from an EMBL/GenBank/DDBJ whole genome shotgun (WGS) entry which is preliminary data.</text>
</comment>
<evidence type="ECO:0000256" key="1">
    <source>
        <dbReference type="SAM" id="Phobius"/>
    </source>
</evidence>
<evidence type="ECO:0000313" key="2">
    <source>
        <dbReference type="EMBL" id="OHA79598.1"/>
    </source>
</evidence>
<gene>
    <name evidence="2" type="ORF">A2675_02595</name>
</gene>
<proteinExistence type="predicted"/>
<keyword evidence="1" id="KW-0472">Membrane</keyword>
<protein>
    <submittedName>
        <fullName evidence="2">Uncharacterized protein</fullName>
    </submittedName>
</protein>
<dbReference type="EMBL" id="MHUS01000045">
    <property type="protein sequence ID" value="OHA79598.1"/>
    <property type="molecule type" value="Genomic_DNA"/>
</dbReference>
<keyword evidence="1" id="KW-0812">Transmembrane</keyword>
<sequence>MASFCSLAFIELLPRNPHLFLPILFALINVIIWINEGPEMHLFTANKTMLVNKQLKYPE</sequence>
<dbReference type="AlphaFoldDB" id="A0A1G2S4E7"/>
<feature type="transmembrane region" description="Helical" evidence="1">
    <location>
        <begin position="19"/>
        <end position="35"/>
    </location>
</feature>
<evidence type="ECO:0000313" key="3">
    <source>
        <dbReference type="Proteomes" id="UP000176997"/>
    </source>
</evidence>
<keyword evidence="1" id="KW-1133">Transmembrane helix</keyword>
<organism evidence="2 3">
    <name type="scientific">Candidatus Yonathbacteria bacterium RIFCSPHIGHO2_01_FULL_51_10</name>
    <dbReference type="NCBI Taxonomy" id="1802723"/>
    <lineage>
        <taxon>Bacteria</taxon>
        <taxon>Candidatus Yonathiibacteriota</taxon>
    </lineage>
</organism>
<name>A0A1G2S4E7_9BACT</name>
<dbReference type="Proteomes" id="UP000176997">
    <property type="component" value="Unassembled WGS sequence"/>
</dbReference>